<dbReference type="AlphaFoldDB" id="A0A1D1UWY2"/>
<proteinExistence type="inferred from homology"/>
<dbReference type="Pfam" id="PF00743">
    <property type="entry name" value="FMO-like"/>
    <property type="match status" value="2"/>
</dbReference>
<dbReference type="InterPro" id="IPR020946">
    <property type="entry name" value="Flavin_mOase-like"/>
</dbReference>
<evidence type="ECO:0000256" key="5">
    <source>
        <dbReference type="ARBA" id="ARBA00023002"/>
    </source>
</evidence>
<dbReference type="GO" id="GO:0004499">
    <property type="term" value="F:N,N-dimethylaniline monooxygenase activity"/>
    <property type="evidence" value="ECO:0007669"/>
    <property type="project" value="InterPro"/>
</dbReference>
<dbReference type="InterPro" id="IPR036188">
    <property type="entry name" value="FAD/NAD-bd_sf"/>
</dbReference>
<evidence type="ECO:0000256" key="3">
    <source>
        <dbReference type="ARBA" id="ARBA00022827"/>
    </source>
</evidence>
<reference evidence="7 8" key="1">
    <citation type="journal article" date="2016" name="Nat. Commun.">
        <title>Extremotolerant tardigrade genome and improved radiotolerance of human cultured cells by tardigrade-unique protein.</title>
        <authorList>
            <person name="Hashimoto T."/>
            <person name="Horikawa D.D."/>
            <person name="Saito Y."/>
            <person name="Kuwahara H."/>
            <person name="Kozuka-Hata H."/>
            <person name="Shin-I T."/>
            <person name="Minakuchi Y."/>
            <person name="Ohishi K."/>
            <person name="Motoyama A."/>
            <person name="Aizu T."/>
            <person name="Enomoto A."/>
            <person name="Kondo K."/>
            <person name="Tanaka S."/>
            <person name="Hara Y."/>
            <person name="Koshikawa S."/>
            <person name="Sagara H."/>
            <person name="Miura T."/>
            <person name="Yokobori S."/>
            <person name="Miyagawa K."/>
            <person name="Suzuki Y."/>
            <person name="Kubo T."/>
            <person name="Oyama M."/>
            <person name="Kohara Y."/>
            <person name="Fujiyama A."/>
            <person name="Arakawa K."/>
            <person name="Katayama T."/>
            <person name="Toyoda A."/>
            <person name="Kunieda T."/>
        </authorList>
    </citation>
    <scope>NUCLEOTIDE SEQUENCE [LARGE SCALE GENOMIC DNA]</scope>
    <source>
        <strain evidence="7 8">YOKOZUNA-1</strain>
    </source>
</reference>
<protein>
    <recommendedName>
        <fullName evidence="6">Flavin-containing monooxygenase</fullName>
        <ecNumber evidence="6">1.-.-.-</ecNumber>
    </recommendedName>
</protein>
<dbReference type="PANTHER" id="PTHR23023">
    <property type="entry name" value="DIMETHYLANILINE MONOOXYGENASE"/>
    <property type="match status" value="1"/>
</dbReference>
<evidence type="ECO:0000256" key="4">
    <source>
        <dbReference type="ARBA" id="ARBA00022857"/>
    </source>
</evidence>
<organism evidence="7 8">
    <name type="scientific">Ramazzottius varieornatus</name>
    <name type="common">Water bear</name>
    <name type="synonym">Tardigrade</name>
    <dbReference type="NCBI Taxonomy" id="947166"/>
    <lineage>
        <taxon>Eukaryota</taxon>
        <taxon>Metazoa</taxon>
        <taxon>Ecdysozoa</taxon>
        <taxon>Tardigrada</taxon>
        <taxon>Eutardigrada</taxon>
        <taxon>Parachela</taxon>
        <taxon>Hypsibioidea</taxon>
        <taxon>Ramazzottiidae</taxon>
        <taxon>Ramazzottius</taxon>
    </lineage>
</organism>
<keyword evidence="2 6" id="KW-0285">Flavoprotein</keyword>
<comment type="cofactor">
    <cofactor evidence="6">
        <name>FAD</name>
        <dbReference type="ChEBI" id="CHEBI:57692"/>
    </cofactor>
</comment>
<dbReference type="GO" id="GO:0050661">
    <property type="term" value="F:NADP binding"/>
    <property type="evidence" value="ECO:0007669"/>
    <property type="project" value="InterPro"/>
</dbReference>
<dbReference type="PIRSF" id="PIRSF000332">
    <property type="entry name" value="FMO"/>
    <property type="match status" value="1"/>
</dbReference>
<dbReference type="Proteomes" id="UP000186922">
    <property type="component" value="Unassembled WGS sequence"/>
</dbReference>
<dbReference type="GO" id="GO:0050660">
    <property type="term" value="F:flavin adenine dinucleotide binding"/>
    <property type="evidence" value="ECO:0007669"/>
    <property type="project" value="InterPro"/>
</dbReference>
<name>A0A1D1UWY2_RAMVA</name>
<dbReference type="SUPFAM" id="SSF51905">
    <property type="entry name" value="FAD/NAD(P)-binding domain"/>
    <property type="match status" value="2"/>
</dbReference>
<sequence length="452" mass="51208">MSEGTSLKRVAVVGVGVCGLCVLRHFSPDPRYEVTAYEQRDRVGGIWNYPEGCEAHGNVPDEASPYFCRMYRHLRINVPRDLSHFREFPHLPDLPSFFSRSDLLRYLQRYTDHFDLKKHIKFRHQALSIEPFDPSVPHTCWRVRVKTLGDETETTETFDVVIVCNGHFNRPYIPRLAGIQSFKGKVIHSCDYRVPEPFADQRVLVVGGGPSARDIALEIIQAAKSVVITPSTYSSAYVETFPNVSITPLPVTFTQNGSLYTVPAKKAAADEEARQGQQEVDFVILGTGYQFDIPFIGQNCGVKVSRGRVTPLYRHIINCNHPSMAFIGLLTGLPVLGAGVEDQVLFYKAYLDGRMQLPSVRQMKQDCEREYRQRREKGLPGHDAHYMGAEPVFQYCRQLADEAGFPCVEPVAEDMFVAHSTNVQINPLNFREYEYSKTSADSFTTHKNPSRY</sequence>
<keyword evidence="6" id="KW-0503">Monooxygenase</keyword>
<accession>A0A1D1UWY2</accession>
<comment type="similarity">
    <text evidence="1 6">Belongs to the FMO family.</text>
</comment>
<evidence type="ECO:0000313" key="8">
    <source>
        <dbReference type="Proteomes" id="UP000186922"/>
    </source>
</evidence>
<keyword evidence="3 6" id="KW-0274">FAD</keyword>
<dbReference type="EMBL" id="BDGG01000002">
    <property type="protein sequence ID" value="GAU92192.1"/>
    <property type="molecule type" value="Genomic_DNA"/>
</dbReference>
<dbReference type="STRING" id="947166.A0A1D1UWY2"/>
<dbReference type="InterPro" id="IPR000960">
    <property type="entry name" value="Flavin_mOase"/>
</dbReference>
<comment type="caution">
    <text evidence="7">The sequence shown here is derived from an EMBL/GenBank/DDBJ whole genome shotgun (WGS) entry which is preliminary data.</text>
</comment>
<keyword evidence="8" id="KW-1185">Reference proteome</keyword>
<keyword evidence="5 6" id="KW-0560">Oxidoreductase</keyword>
<gene>
    <name evidence="7" type="primary">RvY_04305-1</name>
    <name evidence="7" type="synonym">RvY_04305.1</name>
    <name evidence="7" type="ORF">RvY_04305</name>
</gene>
<evidence type="ECO:0000313" key="7">
    <source>
        <dbReference type="EMBL" id="GAU92192.1"/>
    </source>
</evidence>
<dbReference type="EC" id="1.-.-.-" evidence="6"/>
<dbReference type="OrthoDB" id="66881at2759"/>
<evidence type="ECO:0000256" key="1">
    <source>
        <dbReference type="ARBA" id="ARBA00009183"/>
    </source>
</evidence>
<dbReference type="InterPro" id="IPR050346">
    <property type="entry name" value="FMO-like"/>
</dbReference>
<dbReference type="Gene3D" id="3.50.50.60">
    <property type="entry name" value="FAD/NAD(P)-binding domain"/>
    <property type="match status" value="2"/>
</dbReference>
<dbReference type="PRINTS" id="PR00370">
    <property type="entry name" value="FMOXYGENASE"/>
</dbReference>
<keyword evidence="4" id="KW-0521">NADP</keyword>
<evidence type="ECO:0000256" key="6">
    <source>
        <dbReference type="RuleBase" id="RU361177"/>
    </source>
</evidence>
<evidence type="ECO:0000256" key="2">
    <source>
        <dbReference type="ARBA" id="ARBA00022630"/>
    </source>
</evidence>